<evidence type="ECO:0000313" key="3">
    <source>
        <dbReference type="Proteomes" id="UP000276194"/>
    </source>
</evidence>
<organism evidence="2 3">
    <name type="scientific">Pseudomonas amygdali pv. mori</name>
    <dbReference type="NCBI Taxonomy" id="34065"/>
    <lineage>
        <taxon>Bacteria</taxon>
        <taxon>Pseudomonadati</taxon>
        <taxon>Pseudomonadota</taxon>
        <taxon>Gammaproteobacteria</taxon>
        <taxon>Pseudomonadales</taxon>
        <taxon>Pseudomonadaceae</taxon>
        <taxon>Pseudomonas</taxon>
        <taxon>Pseudomonas amygdali</taxon>
    </lineage>
</organism>
<dbReference type="EMBL" id="RBTD01000186">
    <property type="protein sequence ID" value="RMT21284.1"/>
    <property type="molecule type" value="Genomic_DNA"/>
</dbReference>
<dbReference type="AlphaFoldDB" id="A0A3M5JE43"/>
<evidence type="ECO:0000256" key="1">
    <source>
        <dbReference type="SAM" id="MobiDB-lite"/>
    </source>
</evidence>
<proteinExistence type="predicted"/>
<dbReference type="Proteomes" id="UP000276194">
    <property type="component" value="Unassembled WGS sequence"/>
</dbReference>
<reference evidence="2 3" key="1">
    <citation type="submission" date="2018-08" db="EMBL/GenBank/DDBJ databases">
        <title>Recombination of ecologically and evolutionarily significant loci maintains genetic cohesion in the Pseudomonas syringae species complex.</title>
        <authorList>
            <person name="Dillon M."/>
            <person name="Thakur S."/>
            <person name="Almeida R.N.D."/>
            <person name="Weir B.S."/>
            <person name="Guttman D.S."/>
        </authorList>
    </citation>
    <scope>NUCLEOTIDE SEQUENCE [LARGE SCALE GENOMIC DNA]</scope>
    <source>
        <strain evidence="2 3">ICMP 6941</strain>
    </source>
</reference>
<accession>A0A3M5JE43</accession>
<comment type="caution">
    <text evidence="2">The sequence shown here is derived from an EMBL/GenBank/DDBJ whole genome shotgun (WGS) entry which is preliminary data.</text>
</comment>
<protein>
    <submittedName>
        <fullName evidence="2">Uncharacterized protein</fullName>
    </submittedName>
</protein>
<evidence type="ECO:0000313" key="2">
    <source>
        <dbReference type="EMBL" id="RMT21284.1"/>
    </source>
</evidence>
<name>A0A3M5JE43_PSEA0</name>
<gene>
    <name evidence="2" type="ORF">ALP52_05965</name>
</gene>
<feature type="compositionally biased region" description="Basic and acidic residues" evidence="1">
    <location>
        <begin position="16"/>
        <end position="26"/>
    </location>
</feature>
<sequence>MCEMTCALSASTATTEEERHNEHHQEDDEQDLGDTGSRARDTTEAQYCSDNGDDQKRDCPTQHGETPFWCRFNVNTAIFQVGSENPFLLRCDFIYRHQAIDRAKARRRILDRWGAYAAIRNAAGLDELLSGLSCFVGLIPTLELLNGDQSDKQCKE</sequence>
<feature type="region of interest" description="Disordered" evidence="1">
    <location>
        <begin position="1"/>
        <end position="60"/>
    </location>
</feature>